<feature type="transmembrane region" description="Helical" evidence="8">
    <location>
        <begin position="195"/>
        <end position="214"/>
    </location>
</feature>
<feature type="transmembrane region" description="Helical" evidence="8">
    <location>
        <begin position="95"/>
        <end position="114"/>
    </location>
</feature>
<evidence type="ECO:0000256" key="3">
    <source>
        <dbReference type="ARBA" id="ARBA00022448"/>
    </source>
</evidence>
<dbReference type="PANTHER" id="PTHR30472:SF65">
    <property type="entry name" value="SIDEROPHORE TRANSPORT SYSTEM PERMEASE PROTEIN YFIZ-RELATED"/>
    <property type="match status" value="1"/>
</dbReference>
<dbReference type="CDD" id="cd06550">
    <property type="entry name" value="TM_ABC_iron-siderophores_like"/>
    <property type="match status" value="1"/>
</dbReference>
<evidence type="ECO:0000256" key="5">
    <source>
        <dbReference type="ARBA" id="ARBA00022692"/>
    </source>
</evidence>
<dbReference type="Gene3D" id="1.10.3470.10">
    <property type="entry name" value="ABC transporter involved in vitamin B12 uptake, BtuC"/>
    <property type="match status" value="1"/>
</dbReference>
<feature type="transmembrane region" description="Helical" evidence="8">
    <location>
        <begin position="120"/>
        <end position="141"/>
    </location>
</feature>
<evidence type="ECO:0000256" key="2">
    <source>
        <dbReference type="ARBA" id="ARBA00007935"/>
    </source>
</evidence>
<dbReference type="Proteomes" id="UP000682403">
    <property type="component" value="Unassembled WGS sequence"/>
</dbReference>
<dbReference type="RefSeq" id="WP_211561932.1">
    <property type="nucleotide sequence ID" value="NZ_JAGVRK010000001.1"/>
</dbReference>
<evidence type="ECO:0000256" key="8">
    <source>
        <dbReference type="SAM" id="Phobius"/>
    </source>
</evidence>
<dbReference type="PANTHER" id="PTHR30472">
    <property type="entry name" value="FERRIC ENTEROBACTIN TRANSPORT SYSTEM PERMEASE PROTEIN"/>
    <property type="match status" value="1"/>
</dbReference>
<gene>
    <name evidence="10" type="ORF">J9317_20135</name>
</gene>
<dbReference type="InterPro" id="IPR000522">
    <property type="entry name" value="ABC_transptr_permease_BtuC"/>
</dbReference>
<feature type="chain" id="PRO_5046778669" evidence="9">
    <location>
        <begin position="30"/>
        <end position="336"/>
    </location>
</feature>
<dbReference type="Pfam" id="PF01032">
    <property type="entry name" value="FecCD"/>
    <property type="match status" value="1"/>
</dbReference>
<keyword evidence="7 8" id="KW-0472">Membrane</keyword>
<keyword evidence="3" id="KW-0813">Transport</keyword>
<evidence type="ECO:0000313" key="11">
    <source>
        <dbReference type="Proteomes" id="UP000682403"/>
    </source>
</evidence>
<dbReference type="InterPro" id="IPR037294">
    <property type="entry name" value="ABC_BtuC-like"/>
</dbReference>
<comment type="similarity">
    <text evidence="2">Belongs to the binding-protein-dependent transport system permease family. FecCD subfamily.</text>
</comment>
<dbReference type="EMBL" id="JAGVRK010000001">
    <property type="protein sequence ID" value="MBS2971056.1"/>
    <property type="molecule type" value="Genomic_DNA"/>
</dbReference>
<comment type="caution">
    <text evidence="10">The sequence shown here is derived from an EMBL/GenBank/DDBJ whole genome shotgun (WGS) entry which is preliminary data.</text>
</comment>
<feature type="transmembrane region" description="Helical" evidence="8">
    <location>
        <begin position="241"/>
        <end position="267"/>
    </location>
</feature>
<evidence type="ECO:0000256" key="9">
    <source>
        <dbReference type="SAM" id="SignalP"/>
    </source>
</evidence>
<protein>
    <submittedName>
        <fullName evidence="10">Iron ABC transporter permease</fullName>
    </submittedName>
</protein>
<feature type="transmembrane region" description="Helical" evidence="8">
    <location>
        <begin position="308"/>
        <end position="328"/>
    </location>
</feature>
<sequence>MAKKSFYSITYSYKIAAALLLLAAMFAVAMVFGAADVTLKDLWLALTADSAEKEITVIREIRLPREIGAAFVGAALAVSGGIMQGMTRNPLADPGLLGLSAGAYAALAVTLAFFKSANYFVTMAVCFIGAGIGALMVFGISSMKRGGFSPLRIVLAGSAISAFLYAIAEGVSLYFKVSKNVTMWTSGGLIGTNWTQLQIIIPLISVGLLVSFLLSKQLTILSLHEEISIGLGQKTKHIKAILFAAVIILTGSSVALAGNLVFIGLMIPHIVRPLAGNDYRFILPLSAISGAAFMLFADTVGRTLHAPFETPVAAIIAMLGLPFFLLIVRKGGKAFR</sequence>
<accession>A0ABS5LJX4</accession>
<keyword evidence="4" id="KW-1003">Cell membrane</keyword>
<dbReference type="SUPFAM" id="SSF81345">
    <property type="entry name" value="ABC transporter involved in vitamin B12 uptake, BtuC"/>
    <property type="match status" value="1"/>
</dbReference>
<evidence type="ECO:0000313" key="10">
    <source>
        <dbReference type="EMBL" id="MBS2971056.1"/>
    </source>
</evidence>
<organism evidence="10 11">
    <name type="scientific">Metabacillus flavus</name>
    <dbReference type="NCBI Taxonomy" id="2823519"/>
    <lineage>
        <taxon>Bacteria</taxon>
        <taxon>Bacillati</taxon>
        <taxon>Bacillota</taxon>
        <taxon>Bacilli</taxon>
        <taxon>Bacillales</taxon>
        <taxon>Bacillaceae</taxon>
        <taxon>Metabacillus</taxon>
    </lineage>
</organism>
<keyword evidence="6 8" id="KW-1133">Transmembrane helix</keyword>
<keyword evidence="11" id="KW-1185">Reference proteome</keyword>
<reference evidence="10 11" key="1">
    <citation type="submission" date="2021-04" db="EMBL/GenBank/DDBJ databases">
        <title>Metabacillus sp. strain KIGAM252 whole genome sequence.</title>
        <authorList>
            <person name="Seo M.-J."/>
            <person name="Cho E.-S."/>
            <person name="Hwang C.Y."/>
            <person name="Yoon D.J."/>
        </authorList>
    </citation>
    <scope>NUCLEOTIDE SEQUENCE [LARGE SCALE GENOMIC DNA]</scope>
    <source>
        <strain evidence="10 11">KIGAM252</strain>
    </source>
</reference>
<name>A0ABS5LJX4_9BACI</name>
<evidence type="ECO:0000256" key="1">
    <source>
        <dbReference type="ARBA" id="ARBA00004651"/>
    </source>
</evidence>
<evidence type="ECO:0000256" key="4">
    <source>
        <dbReference type="ARBA" id="ARBA00022475"/>
    </source>
</evidence>
<feature type="transmembrane region" description="Helical" evidence="8">
    <location>
        <begin position="279"/>
        <end position="296"/>
    </location>
</feature>
<feature type="transmembrane region" description="Helical" evidence="8">
    <location>
        <begin position="153"/>
        <end position="175"/>
    </location>
</feature>
<comment type="subcellular location">
    <subcellularLocation>
        <location evidence="1">Cell membrane</location>
        <topology evidence="1">Multi-pass membrane protein</topology>
    </subcellularLocation>
</comment>
<feature type="signal peptide" evidence="9">
    <location>
        <begin position="1"/>
        <end position="29"/>
    </location>
</feature>
<evidence type="ECO:0000256" key="6">
    <source>
        <dbReference type="ARBA" id="ARBA00022989"/>
    </source>
</evidence>
<keyword evidence="5 8" id="KW-0812">Transmembrane</keyword>
<evidence type="ECO:0000256" key="7">
    <source>
        <dbReference type="ARBA" id="ARBA00023136"/>
    </source>
</evidence>
<keyword evidence="9" id="KW-0732">Signal</keyword>
<proteinExistence type="inferred from homology"/>